<evidence type="ECO:0000256" key="7">
    <source>
        <dbReference type="ARBA" id="ARBA00023136"/>
    </source>
</evidence>
<dbReference type="GO" id="GO:0022848">
    <property type="term" value="F:acetylcholine-gated monoatomic cation-selective channel activity"/>
    <property type="evidence" value="ECO:0007669"/>
    <property type="project" value="InterPro"/>
</dbReference>
<keyword evidence="5" id="KW-0770">Synapse</keyword>
<dbReference type="InterPro" id="IPR018000">
    <property type="entry name" value="Neurotransmitter_ion_chnl_CS"/>
</dbReference>
<evidence type="ECO:0000256" key="12">
    <source>
        <dbReference type="ARBA" id="ARBA00023286"/>
    </source>
</evidence>
<evidence type="ECO:0000256" key="6">
    <source>
        <dbReference type="ARBA" id="ARBA00023065"/>
    </source>
</evidence>
<dbReference type="EMBL" id="UZAM01009862">
    <property type="protein sequence ID" value="VDP10314.1"/>
    <property type="molecule type" value="Genomic_DNA"/>
</dbReference>
<dbReference type="FunFam" id="2.70.170.10:FF:000028">
    <property type="entry name" value="AcetylCholine Receptor"/>
    <property type="match status" value="1"/>
</dbReference>
<evidence type="ECO:0000259" key="17">
    <source>
        <dbReference type="Pfam" id="PF02932"/>
    </source>
</evidence>
<keyword evidence="1 15" id="KW-0813">Transport</keyword>
<dbReference type="Pfam" id="PF02932">
    <property type="entry name" value="Neur_chan_memb"/>
    <property type="match status" value="1"/>
</dbReference>
<feature type="chain" id="PRO_5043073803" evidence="15">
    <location>
        <begin position="18"/>
        <end position="475"/>
    </location>
</feature>
<dbReference type="Gene3D" id="1.20.58.390">
    <property type="entry name" value="Neurotransmitter-gated ion-channel transmembrane domain"/>
    <property type="match status" value="1"/>
</dbReference>
<gene>
    <name evidence="18" type="ORF">SBAD_LOCUS6566</name>
</gene>
<evidence type="ECO:0000313" key="20">
    <source>
        <dbReference type="WBParaSite" id="SBAD_0000682101-mRNA-1"/>
    </source>
</evidence>
<evidence type="ECO:0000256" key="14">
    <source>
        <dbReference type="ARBA" id="ARBA00034104"/>
    </source>
</evidence>
<evidence type="ECO:0000256" key="11">
    <source>
        <dbReference type="ARBA" id="ARBA00023257"/>
    </source>
</evidence>
<dbReference type="OrthoDB" id="5975154at2759"/>
<accession>A0A183ISG9</accession>
<comment type="similarity">
    <text evidence="15">Belongs to the ligand-gated ion channel (TC 1.A.9) family.</text>
</comment>
<keyword evidence="15" id="KW-0732">Signal</keyword>
<dbReference type="Gene3D" id="2.70.170.10">
    <property type="entry name" value="Neurotransmitter-gated ion-channel ligand-binding domain"/>
    <property type="match status" value="1"/>
</dbReference>
<evidence type="ECO:0000313" key="18">
    <source>
        <dbReference type="EMBL" id="VDP10314.1"/>
    </source>
</evidence>
<keyword evidence="19" id="KW-1185">Reference proteome</keyword>
<name>A0A183ISG9_9BILA</name>
<dbReference type="AlphaFoldDB" id="A0A183ISG9"/>
<dbReference type="InterPro" id="IPR038050">
    <property type="entry name" value="Neuro_actylchol_rec"/>
</dbReference>
<feature type="domain" description="Neurotransmitter-gated ion-channel transmembrane" evidence="17">
    <location>
        <begin position="236"/>
        <end position="463"/>
    </location>
</feature>
<evidence type="ECO:0000259" key="16">
    <source>
        <dbReference type="Pfam" id="PF02931"/>
    </source>
</evidence>
<evidence type="ECO:0000256" key="10">
    <source>
        <dbReference type="ARBA" id="ARBA00023180"/>
    </source>
</evidence>
<dbReference type="WBParaSite" id="SBAD_0000682101-mRNA-1">
    <property type="protein sequence ID" value="SBAD_0000682101-mRNA-1"/>
    <property type="gene ID" value="SBAD_0000682101"/>
</dbReference>
<dbReference type="GO" id="GO:0004888">
    <property type="term" value="F:transmembrane signaling receptor activity"/>
    <property type="evidence" value="ECO:0007669"/>
    <property type="project" value="InterPro"/>
</dbReference>
<evidence type="ECO:0000256" key="1">
    <source>
        <dbReference type="ARBA" id="ARBA00022448"/>
    </source>
</evidence>
<feature type="transmembrane region" description="Helical" evidence="15">
    <location>
        <begin position="452"/>
        <end position="474"/>
    </location>
</feature>
<keyword evidence="3 15" id="KW-0812">Transmembrane</keyword>
<dbReference type="Pfam" id="PF02931">
    <property type="entry name" value="Neur_chan_LBD"/>
    <property type="match status" value="1"/>
</dbReference>
<keyword evidence="6 15" id="KW-0406">Ion transport</keyword>
<keyword evidence="9" id="KW-0675">Receptor</keyword>
<comment type="caution">
    <text evidence="15">Lacks conserved residue(s) required for the propagation of feature annotation.</text>
</comment>
<dbReference type="InterPro" id="IPR006029">
    <property type="entry name" value="Neurotrans-gated_channel_TM"/>
</dbReference>
<evidence type="ECO:0000256" key="3">
    <source>
        <dbReference type="ARBA" id="ARBA00022692"/>
    </source>
</evidence>
<protein>
    <submittedName>
        <fullName evidence="20">Neur_chan_LBD domain-containing protein</fullName>
    </submittedName>
</protein>
<reference evidence="20" key="1">
    <citation type="submission" date="2016-06" db="UniProtKB">
        <authorList>
            <consortium name="WormBaseParasite"/>
        </authorList>
    </citation>
    <scope>IDENTIFICATION</scope>
</reference>
<dbReference type="Proteomes" id="UP000270296">
    <property type="component" value="Unassembled WGS sequence"/>
</dbReference>
<keyword evidence="8" id="KW-1015">Disulfide bond</keyword>
<dbReference type="InterPro" id="IPR006202">
    <property type="entry name" value="Neur_chan_lig-bd"/>
</dbReference>
<dbReference type="GO" id="GO:0045211">
    <property type="term" value="C:postsynaptic membrane"/>
    <property type="evidence" value="ECO:0007669"/>
    <property type="project" value="UniProtKB-SubCell"/>
</dbReference>
<dbReference type="PRINTS" id="PR00252">
    <property type="entry name" value="NRIONCHANNEL"/>
</dbReference>
<proteinExistence type="inferred from homology"/>
<dbReference type="InterPro" id="IPR036719">
    <property type="entry name" value="Neuro-gated_channel_TM_sf"/>
</dbReference>
<dbReference type="CDD" id="cd18997">
    <property type="entry name" value="LGIC_ECD_nAChR"/>
    <property type="match status" value="1"/>
</dbReference>
<evidence type="ECO:0000256" key="4">
    <source>
        <dbReference type="ARBA" id="ARBA00022989"/>
    </source>
</evidence>
<dbReference type="CDD" id="cd19051">
    <property type="entry name" value="LGIC_TM_cation"/>
    <property type="match status" value="1"/>
</dbReference>
<keyword evidence="2" id="KW-1003">Cell membrane</keyword>
<reference evidence="18 19" key="2">
    <citation type="submission" date="2018-11" db="EMBL/GenBank/DDBJ databases">
        <authorList>
            <consortium name="Pathogen Informatics"/>
        </authorList>
    </citation>
    <scope>NUCLEOTIDE SEQUENCE [LARGE SCALE GENOMIC DNA]</scope>
</reference>
<dbReference type="InterPro" id="IPR006201">
    <property type="entry name" value="Neur_channel"/>
</dbReference>
<keyword evidence="7 15" id="KW-0472">Membrane</keyword>
<evidence type="ECO:0000256" key="2">
    <source>
        <dbReference type="ARBA" id="ARBA00022475"/>
    </source>
</evidence>
<dbReference type="PRINTS" id="PR00254">
    <property type="entry name" value="NICOTINICR"/>
</dbReference>
<feature type="transmembrane region" description="Helical" evidence="15">
    <location>
        <begin position="230"/>
        <end position="253"/>
    </location>
</feature>
<evidence type="ECO:0000256" key="8">
    <source>
        <dbReference type="ARBA" id="ARBA00023157"/>
    </source>
</evidence>
<evidence type="ECO:0000256" key="9">
    <source>
        <dbReference type="ARBA" id="ARBA00023170"/>
    </source>
</evidence>
<evidence type="ECO:0000256" key="5">
    <source>
        <dbReference type="ARBA" id="ARBA00023018"/>
    </source>
</evidence>
<comment type="subcellular location">
    <subcellularLocation>
        <location evidence="14">Postsynaptic cell membrane</location>
        <topology evidence="14">Multi-pass membrane protein</topology>
    </subcellularLocation>
</comment>
<dbReference type="SUPFAM" id="SSF63712">
    <property type="entry name" value="Nicotinic receptor ligand binding domain-like"/>
    <property type="match status" value="1"/>
</dbReference>
<dbReference type="InterPro" id="IPR036734">
    <property type="entry name" value="Neur_chan_lig-bd_sf"/>
</dbReference>
<keyword evidence="12" id="KW-1071">Ligand-gated ion channel</keyword>
<keyword evidence="13 15" id="KW-0407">Ion channel</keyword>
<sequence length="475" mass="54965">MMFTCTFLLISLPVVRPDASEKQLLRDLFRTYYRLERPVAETSEAVIVTLSVRLRQIVDVKWKDRNMKWTPSEYGGIRDISIPAEKIWKPDILLYNNVDQKFDSANAVNAVINFEGEVTWVSPGIFRSSCAMDMTLFPFDEQTCKLKVSSTVDYTDDADVIFQFGSWTHNAWKINLQADPVGLDASEFLENGEWILLLDRDVKRDEKFYECCPQPYPTLEFYVHIKRKTLYYGFNIIIPTTIILILMVIAFILPPEEGEKMSLSMTDLLSISFLFGILNETVPPMPDNLPILGVFYSLCQAILCMSVMFNVFVLNIYRRNPKMQRMPKVVRLLLLTWIPWALIMERPKYAFCIRRCGKRHVFPSVLTRIVQKCVSNDGAYLQEKTNLVTKQLLSTDRNQINLIEPISKDILMDKLKIILLNLSFLNKLITDSEEVNEALSDWFFAARAMDRLCLAIFIVNILVSMYVLTSSTFYI</sequence>
<evidence type="ECO:0000313" key="19">
    <source>
        <dbReference type="Proteomes" id="UP000270296"/>
    </source>
</evidence>
<feature type="transmembrane region" description="Helical" evidence="15">
    <location>
        <begin position="294"/>
        <end position="317"/>
    </location>
</feature>
<keyword evidence="4 15" id="KW-1133">Transmembrane helix</keyword>
<organism evidence="20">
    <name type="scientific">Soboliphyme baturini</name>
    <dbReference type="NCBI Taxonomy" id="241478"/>
    <lineage>
        <taxon>Eukaryota</taxon>
        <taxon>Metazoa</taxon>
        <taxon>Ecdysozoa</taxon>
        <taxon>Nematoda</taxon>
        <taxon>Enoplea</taxon>
        <taxon>Dorylaimia</taxon>
        <taxon>Dioctophymatida</taxon>
        <taxon>Dioctophymatoidea</taxon>
        <taxon>Soboliphymatidae</taxon>
        <taxon>Soboliphyme</taxon>
    </lineage>
</organism>
<dbReference type="PANTHER" id="PTHR18945">
    <property type="entry name" value="NEUROTRANSMITTER GATED ION CHANNEL"/>
    <property type="match status" value="1"/>
</dbReference>
<dbReference type="InterPro" id="IPR002394">
    <property type="entry name" value="Nicotinic_acetylcholine_rcpt"/>
</dbReference>
<keyword evidence="11" id="KW-0628">Postsynaptic cell membrane</keyword>
<evidence type="ECO:0000256" key="15">
    <source>
        <dbReference type="RuleBase" id="RU000687"/>
    </source>
</evidence>
<feature type="signal peptide" evidence="15">
    <location>
        <begin position="1"/>
        <end position="17"/>
    </location>
</feature>
<dbReference type="SUPFAM" id="SSF90112">
    <property type="entry name" value="Neurotransmitter-gated ion-channel transmembrane pore"/>
    <property type="match status" value="1"/>
</dbReference>
<keyword evidence="10" id="KW-0325">Glycoprotein</keyword>
<feature type="domain" description="Neurotransmitter-gated ion-channel ligand-binding" evidence="16">
    <location>
        <begin position="21"/>
        <end position="229"/>
    </location>
</feature>
<dbReference type="PROSITE" id="PS00236">
    <property type="entry name" value="NEUROTR_ION_CHANNEL"/>
    <property type="match status" value="1"/>
</dbReference>
<evidence type="ECO:0000256" key="13">
    <source>
        <dbReference type="ARBA" id="ARBA00023303"/>
    </source>
</evidence>